<dbReference type="NCBIfam" id="NF006770">
    <property type="entry name" value="PRK09290.1-4"/>
    <property type="match status" value="1"/>
</dbReference>
<keyword evidence="3" id="KW-0862">Zinc</keyword>
<dbReference type="InterPro" id="IPR002933">
    <property type="entry name" value="Peptidase_M20"/>
</dbReference>
<feature type="binding site" evidence="3">
    <location>
        <position position="94"/>
    </location>
    <ligand>
        <name>Zn(2+)</name>
        <dbReference type="ChEBI" id="CHEBI:29105"/>
        <label>2</label>
    </ligand>
</feature>
<dbReference type="Pfam" id="PF01546">
    <property type="entry name" value="Peptidase_M20"/>
    <property type="match status" value="1"/>
</dbReference>
<feature type="binding site" evidence="3">
    <location>
        <position position="194"/>
    </location>
    <ligand>
        <name>Zn(2+)</name>
        <dbReference type="ChEBI" id="CHEBI:29105"/>
        <label>1</label>
    </ligand>
</feature>
<evidence type="ECO:0000256" key="3">
    <source>
        <dbReference type="PIRSR" id="PIRSR001235-1"/>
    </source>
</evidence>
<dbReference type="Gene3D" id="3.30.70.360">
    <property type="match status" value="1"/>
</dbReference>
<reference evidence="5 6" key="1">
    <citation type="submission" date="2020-08" db="EMBL/GenBank/DDBJ databases">
        <title>Sequencing the genomes of 1000 actinobacteria strains.</title>
        <authorList>
            <person name="Klenk H.-P."/>
        </authorList>
    </citation>
    <scope>NUCLEOTIDE SEQUENCE [LARGE SCALE GENOMIC DNA]</scope>
    <source>
        <strain evidence="5 6">DSM 17945</strain>
    </source>
</reference>
<keyword evidence="3" id="KW-0479">Metal-binding</keyword>
<dbReference type="InterPro" id="IPR010158">
    <property type="entry name" value="Amidase_Cbmase"/>
</dbReference>
<dbReference type="GO" id="GO:0050538">
    <property type="term" value="F:N-carbamoyl-L-amino-acid hydrolase activity"/>
    <property type="evidence" value="ECO:0007669"/>
    <property type="project" value="UniProtKB-EC"/>
</dbReference>
<feature type="binding site" evidence="4">
    <location>
        <position position="219"/>
    </location>
    <ligand>
        <name>allantoate</name>
        <dbReference type="ChEBI" id="CHEBI:17536"/>
    </ligand>
</feature>
<keyword evidence="2 5" id="KW-0378">Hydrolase</keyword>
<comment type="similarity">
    <text evidence="1">Belongs to the peptidase M20 family.</text>
</comment>
<feature type="binding site" evidence="3">
    <location>
        <position position="129"/>
    </location>
    <ligand>
        <name>Zn(2+)</name>
        <dbReference type="ChEBI" id="CHEBI:29105"/>
        <label>2</label>
    </ligand>
</feature>
<comment type="cofactor">
    <cofactor evidence="3">
        <name>Zn(2+)</name>
        <dbReference type="ChEBI" id="CHEBI:29105"/>
    </cofactor>
    <text evidence="3">Binds 2 Zn(2+) ions per subunit.</text>
</comment>
<dbReference type="AlphaFoldDB" id="A0A7W9JJM1"/>
<dbReference type="InterPro" id="IPR036264">
    <property type="entry name" value="Bact_exopeptidase_dim_dom"/>
</dbReference>
<feature type="binding site" evidence="4">
    <location>
        <position position="291"/>
    </location>
    <ligand>
        <name>allantoate</name>
        <dbReference type="ChEBI" id="CHEBI:17536"/>
    </ligand>
</feature>
<dbReference type="CDD" id="cd03884">
    <property type="entry name" value="M20_bAS"/>
    <property type="match status" value="1"/>
</dbReference>
<dbReference type="Proteomes" id="UP000567246">
    <property type="component" value="Unassembled WGS sequence"/>
</dbReference>
<dbReference type="PIRSF" id="PIRSF001235">
    <property type="entry name" value="Amidase_carbamoylase"/>
    <property type="match status" value="1"/>
</dbReference>
<organism evidence="5 6">
    <name type="scientific">Micrococcus endophyticus</name>
    <dbReference type="NCBI Taxonomy" id="455343"/>
    <lineage>
        <taxon>Bacteria</taxon>
        <taxon>Bacillati</taxon>
        <taxon>Actinomycetota</taxon>
        <taxon>Actinomycetes</taxon>
        <taxon>Micrococcales</taxon>
        <taxon>Micrococcaceae</taxon>
        <taxon>Micrococcus</taxon>
    </lineage>
</organism>
<dbReference type="EMBL" id="JACHMW010000001">
    <property type="protein sequence ID" value="MBB5848829.1"/>
    <property type="molecule type" value="Genomic_DNA"/>
</dbReference>
<evidence type="ECO:0000313" key="6">
    <source>
        <dbReference type="Proteomes" id="UP000567246"/>
    </source>
</evidence>
<feature type="binding site" evidence="3">
    <location>
        <position position="83"/>
    </location>
    <ligand>
        <name>Zn(2+)</name>
        <dbReference type="ChEBI" id="CHEBI:29105"/>
        <label>1</label>
    </ligand>
</feature>
<gene>
    <name evidence="5" type="ORF">HDA33_001393</name>
</gene>
<feature type="binding site" evidence="3">
    <location>
        <position position="381"/>
    </location>
    <ligand>
        <name>Zn(2+)</name>
        <dbReference type="ChEBI" id="CHEBI:29105"/>
        <label>2</label>
    </ligand>
</feature>
<dbReference type="EC" id="3.5.1.87" evidence="5"/>
<protein>
    <submittedName>
        <fullName evidence="5">N-carbamoyl-L-amino-acid hydrolase</fullName>
        <ecNumber evidence="5">3.5.1.87</ecNumber>
    </submittedName>
</protein>
<sequence length="410" mass="43068">MTAPATRRVTSLMAAIADTGRDRTRGGYTRPVYSTAELDLRGWFVAEAQARGLDVETDRNGVIWAWWDLPSRDRAGAIVTGSHLDSVPGGGAFDGPLGVASALAAVDVLREQGRRPDRALAIAVFPEEEGSRYGIACLGSRILTGAIAVEKALALKDEDGGTFAEHSRAAGLDPERMGPDAERLAQIGAFIELHVEQGRGLIDLGQPVAIGSSILGHGRWRLTFTGQGNHAGTTLMRDRHDPLVAAAGVIAQIPGIAARHEGARATVGRLQPVPGGTNVIASRVDVWLDVRHPEDAVTALVVEQIAALARDLAAGQGCGVDLREESLSPTTHFDPGLRRRLEDALPDAPVLDTGAGHDAGILAAHVPTAMLFVRNPTGVSHAHEEHVEDDDAETGAEVLADALMGDLGIA</sequence>
<dbReference type="RefSeq" id="WP_184172119.1">
    <property type="nucleotide sequence ID" value="NZ_BAABAG010000004.1"/>
</dbReference>
<feature type="binding site" evidence="4">
    <location>
        <position position="278"/>
    </location>
    <ligand>
        <name>allantoate</name>
        <dbReference type="ChEBI" id="CHEBI:17536"/>
    </ligand>
</feature>
<proteinExistence type="inferred from homology"/>
<feature type="binding site" evidence="3">
    <location>
        <position position="94"/>
    </location>
    <ligand>
        <name>Zn(2+)</name>
        <dbReference type="ChEBI" id="CHEBI:29105"/>
        <label>1</label>
    </ligand>
</feature>
<dbReference type="NCBIfam" id="TIGR01879">
    <property type="entry name" value="hydantase"/>
    <property type="match status" value="1"/>
</dbReference>
<keyword evidence="6" id="KW-1185">Reference proteome</keyword>
<dbReference type="PANTHER" id="PTHR32494">
    <property type="entry name" value="ALLANTOATE DEIMINASE-RELATED"/>
    <property type="match status" value="1"/>
</dbReference>
<dbReference type="SUPFAM" id="SSF53187">
    <property type="entry name" value="Zn-dependent exopeptidases"/>
    <property type="match status" value="1"/>
</dbReference>
<dbReference type="PANTHER" id="PTHR32494:SF5">
    <property type="entry name" value="ALLANTOATE AMIDOHYDROLASE"/>
    <property type="match status" value="1"/>
</dbReference>
<accession>A0A7W9JJM1</accession>
<dbReference type="SUPFAM" id="SSF55031">
    <property type="entry name" value="Bacterial exopeptidase dimerisation domain"/>
    <property type="match status" value="1"/>
</dbReference>
<name>A0A7W9JJM1_9MICC</name>
<evidence type="ECO:0000256" key="1">
    <source>
        <dbReference type="ARBA" id="ARBA00006153"/>
    </source>
</evidence>
<evidence type="ECO:0000313" key="5">
    <source>
        <dbReference type="EMBL" id="MBB5848829.1"/>
    </source>
</evidence>
<evidence type="ECO:0000256" key="4">
    <source>
        <dbReference type="PIRSR" id="PIRSR001235-2"/>
    </source>
</evidence>
<dbReference type="GO" id="GO:0016813">
    <property type="term" value="F:hydrolase activity, acting on carbon-nitrogen (but not peptide) bonds, in linear amidines"/>
    <property type="evidence" value="ECO:0007669"/>
    <property type="project" value="InterPro"/>
</dbReference>
<dbReference type="GO" id="GO:0046872">
    <property type="term" value="F:metal ion binding"/>
    <property type="evidence" value="ECO:0007669"/>
    <property type="project" value="UniProtKB-KW"/>
</dbReference>
<dbReference type="Gene3D" id="3.40.630.10">
    <property type="entry name" value="Zn peptidases"/>
    <property type="match status" value="1"/>
</dbReference>
<evidence type="ECO:0000256" key="2">
    <source>
        <dbReference type="ARBA" id="ARBA00022801"/>
    </source>
</evidence>
<comment type="caution">
    <text evidence="5">The sequence shown here is derived from an EMBL/GenBank/DDBJ whole genome shotgun (WGS) entry which is preliminary data.</text>
</comment>